<evidence type="ECO:0000313" key="2">
    <source>
        <dbReference type="EMBL" id="AFZ65922.1"/>
    </source>
</evidence>
<dbReference type="STRING" id="937777.Deipe_0321"/>
<dbReference type="EMBL" id="CP003382">
    <property type="protein sequence ID" value="AFZ65922.1"/>
    <property type="molecule type" value="Genomic_DNA"/>
</dbReference>
<accession>K9ZYA6</accession>
<protein>
    <recommendedName>
        <fullName evidence="1">Segregation and condensation protein A</fullName>
    </recommendedName>
</protein>
<dbReference type="PATRIC" id="fig|937777.3.peg.331"/>
<dbReference type="InterPro" id="IPR003768">
    <property type="entry name" value="ScpA"/>
</dbReference>
<dbReference type="AlphaFoldDB" id="K9ZYA6"/>
<keyword evidence="3" id="KW-1185">Reference proteome</keyword>
<dbReference type="Gene3D" id="6.10.250.2410">
    <property type="match status" value="1"/>
</dbReference>
<reference evidence="3" key="1">
    <citation type="submission" date="2012-03" db="EMBL/GenBank/DDBJ databases">
        <title>Complete sequence of chromosome of Deinococcus peraridilitoris DSM 19664.</title>
        <authorList>
            <person name="Lucas S."/>
            <person name="Copeland A."/>
            <person name="Lapidus A."/>
            <person name="Glavina del Rio T."/>
            <person name="Dalin E."/>
            <person name="Tice H."/>
            <person name="Bruce D."/>
            <person name="Goodwin L."/>
            <person name="Pitluck S."/>
            <person name="Peters L."/>
            <person name="Mikhailova N."/>
            <person name="Lu M."/>
            <person name="Kyrpides N."/>
            <person name="Mavromatis K."/>
            <person name="Ivanova N."/>
            <person name="Brettin T."/>
            <person name="Detter J.C."/>
            <person name="Han C."/>
            <person name="Larimer F."/>
            <person name="Land M."/>
            <person name="Hauser L."/>
            <person name="Markowitz V."/>
            <person name="Cheng J.-F."/>
            <person name="Hugenholtz P."/>
            <person name="Woyke T."/>
            <person name="Wu D."/>
            <person name="Pukall R."/>
            <person name="Steenblock K."/>
            <person name="Brambilla E."/>
            <person name="Klenk H.-P."/>
            <person name="Eisen J.A."/>
        </authorList>
    </citation>
    <scope>NUCLEOTIDE SEQUENCE [LARGE SCALE GENOMIC DNA]</scope>
    <source>
        <strain evidence="3">DSM 19664 / LMG 22246 / CIP 109416 / KR-200</strain>
    </source>
</reference>
<proteinExistence type="predicted"/>
<name>K9ZYA6_DEIPD</name>
<dbReference type="eggNOG" id="COG1354">
    <property type="taxonomic scope" value="Bacteria"/>
</dbReference>
<evidence type="ECO:0000313" key="3">
    <source>
        <dbReference type="Proteomes" id="UP000010467"/>
    </source>
</evidence>
<organism evidence="2 3">
    <name type="scientific">Deinococcus peraridilitoris (strain DSM 19664 / LMG 22246 / CIP 109416 / KR-200)</name>
    <dbReference type="NCBI Taxonomy" id="937777"/>
    <lineage>
        <taxon>Bacteria</taxon>
        <taxon>Thermotogati</taxon>
        <taxon>Deinococcota</taxon>
        <taxon>Deinococci</taxon>
        <taxon>Deinococcales</taxon>
        <taxon>Deinococcaceae</taxon>
        <taxon>Deinococcus</taxon>
    </lineage>
</organism>
<evidence type="ECO:0000256" key="1">
    <source>
        <dbReference type="ARBA" id="ARBA00044777"/>
    </source>
</evidence>
<sequence>MTLTSPAGRQPALNKNLSAGTFEEFVVALPVFSGSLAELASALRTGAVLPTEVPLLDLTRRVLARVADWRTLQPEAVAEVLPPLASVIALKARLLLPRLEAPTELVDEGDDFLEDVVGGVEALAELDVLVTFLSARRREREGLIPAPPMDLGLPRRERRTTGTQGLARLVKAARSAVREVSVPLFARERLTLAGALGALRAFASHLPSFLFSAVPAQDWGDRTTYFSALLEGVKTGDFEVRQEVAYGPIEVRPRSGSIAPDSPAHEA</sequence>
<gene>
    <name evidence="2" type="ordered locus">Deipe_0321</name>
</gene>
<dbReference type="PANTHER" id="PTHR33969">
    <property type="entry name" value="SEGREGATION AND CONDENSATION PROTEIN A"/>
    <property type="match status" value="1"/>
</dbReference>
<dbReference type="PANTHER" id="PTHR33969:SF2">
    <property type="entry name" value="SEGREGATION AND CONDENSATION PROTEIN A"/>
    <property type="match status" value="1"/>
</dbReference>
<dbReference type="HOGENOM" id="CLU_1010916_0_0_0"/>
<dbReference type="KEGG" id="dpd:Deipe_0321"/>
<dbReference type="Proteomes" id="UP000010467">
    <property type="component" value="Chromosome"/>
</dbReference>